<feature type="signal peptide" evidence="3">
    <location>
        <begin position="1"/>
        <end position="21"/>
    </location>
</feature>
<dbReference type="CDD" id="cd00107">
    <property type="entry name" value="Knot1"/>
    <property type="match status" value="1"/>
</dbReference>
<dbReference type="SMART" id="SM00505">
    <property type="entry name" value="Knot1"/>
    <property type="match status" value="1"/>
</dbReference>
<dbReference type="OMA" id="HVCHTEG"/>
<organism evidence="5 6">
    <name type="scientific">Zostera marina</name>
    <name type="common">Eelgrass</name>
    <dbReference type="NCBI Taxonomy" id="29655"/>
    <lineage>
        <taxon>Eukaryota</taxon>
        <taxon>Viridiplantae</taxon>
        <taxon>Streptophyta</taxon>
        <taxon>Embryophyta</taxon>
        <taxon>Tracheophyta</taxon>
        <taxon>Spermatophyta</taxon>
        <taxon>Magnoliopsida</taxon>
        <taxon>Liliopsida</taxon>
        <taxon>Zosteraceae</taxon>
        <taxon>Zostera</taxon>
    </lineage>
</organism>
<dbReference type="EMBL" id="LFYR01002215">
    <property type="protein sequence ID" value="KMZ56195.1"/>
    <property type="molecule type" value="Genomic_DNA"/>
</dbReference>
<dbReference type="InterPro" id="IPR008176">
    <property type="entry name" value="Defensin_plant"/>
</dbReference>
<dbReference type="OrthoDB" id="683455at2759"/>
<protein>
    <submittedName>
        <fullName evidence="5">Defensin-like protein 4</fullName>
    </submittedName>
</protein>
<dbReference type="PANTHER" id="PTHR33147:SF39">
    <property type="entry name" value="DRO1 PROTEIN-RELATED"/>
    <property type="match status" value="1"/>
</dbReference>
<reference evidence="6" key="1">
    <citation type="journal article" date="2016" name="Nature">
        <title>The genome of the seagrass Zostera marina reveals angiosperm adaptation to the sea.</title>
        <authorList>
            <person name="Olsen J.L."/>
            <person name="Rouze P."/>
            <person name="Verhelst B."/>
            <person name="Lin Y.-C."/>
            <person name="Bayer T."/>
            <person name="Collen J."/>
            <person name="Dattolo E."/>
            <person name="De Paoli E."/>
            <person name="Dittami S."/>
            <person name="Maumus F."/>
            <person name="Michel G."/>
            <person name="Kersting A."/>
            <person name="Lauritano C."/>
            <person name="Lohaus R."/>
            <person name="Toepel M."/>
            <person name="Tonon T."/>
            <person name="Vanneste K."/>
            <person name="Amirebrahimi M."/>
            <person name="Brakel J."/>
            <person name="Bostroem C."/>
            <person name="Chovatia M."/>
            <person name="Grimwood J."/>
            <person name="Jenkins J.W."/>
            <person name="Jueterbock A."/>
            <person name="Mraz A."/>
            <person name="Stam W.T."/>
            <person name="Tice H."/>
            <person name="Bornberg-Bauer E."/>
            <person name="Green P.J."/>
            <person name="Pearson G.A."/>
            <person name="Procaccini G."/>
            <person name="Duarte C.M."/>
            <person name="Schmutz J."/>
            <person name="Reusch T.B.H."/>
            <person name="Van de Peer Y."/>
        </authorList>
    </citation>
    <scope>NUCLEOTIDE SEQUENCE [LARGE SCALE GENOMIC DNA]</scope>
    <source>
        <strain evidence="6">cv. Finnish</strain>
    </source>
</reference>
<accession>A0A0K9NJR0</accession>
<evidence type="ECO:0000313" key="5">
    <source>
        <dbReference type="EMBL" id="KMZ56195.1"/>
    </source>
</evidence>
<gene>
    <name evidence="5" type="ORF">ZOSMA_98G00190</name>
</gene>
<dbReference type="AlphaFoldDB" id="A0A0K9NJR0"/>
<dbReference type="InterPro" id="IPR036574">
    <property type="entry name" value="Scorpion_toxin-like_sf"/>
</dbReference>
<dbReference type="PROSITE" id="PS00940">
    <property type="entry name" value="GAMMA_THIONIN"/>
    <property type="match status" value="1"/>
</dbReference>
<dbReference type="InterPro" id="IPR003614">
    <property type="entry name" value="Knottins"/>
</dbReference>
<proteinExistence type="predicted"/>
<keyword evidence="6" id="KW-1185">Reference proteome</keyword>
<evidence type="ECO:0000256" key="3">
    <source>
        <dbReference type="SAM" id="SignalP"/>
    </source>
</evidence>
<dbReference type="GO" id="GO:0006952">
    <property type="term" value="P:defense response"/>
    <property type="evidence" value="ECO:0000318"/>
    <property type="project" value="GO_Central"/>
</dbReference>
<dbReference type="PRINTS" id="PR00288">
    <property type="entry name" value="PUROTHIONIN"/>
</dbReference>
<keyword evidence="1 3" id="KW-0732">Signal</keyword>
<sequence length="79" mass="8840">MTQLRFFSAFLFLVLLITTTGDVGLNVAEAKTRTCMSQSHSFKGVCASKSNCKHVCHTEGFPEGDCRGFRRRCFCVRPC</sequence>
<dbReference type="Pfam" id="PF00304">
    <property type="entry name" value="Gamma-thionin"/>
    <property type="match status" value="1"/>
</dbReference>
<dbReference type="STRING" id="29655.A0A0K9NJR0"/>
<evidence type="ECO:0000259" key="4">
    <source>
        <dbReference type="SMART" id="SM00505"/>
    </source>
</evidence>
<dbReference type="PANTHER" id="PTHR33147">
    <property type="entry name" value="DEFENSIN-LIKE PROTEIN 1"/>
    <property type="match status" value="1"/>
</dbReference>
<name>A0A0K9NJR0_ZOSMR</name>
<evidence type="ECO:0000256" key="1">
    <source>
        <dbReference type="ARBA" id="ARBA00022729"/>
    </source>
</evidence>
<evidence type="ECO:0000313" key="6">
    <source>
        <dbReference type="Proteomes" id="UP000036987"/>
    </source>
</evidence>
<evidence type="ECO:0000256" key="2">
    <source>
        <dbReference type="ARBA" id="ARBA00023157"/>
    </source>
</evidence>
<comment type="caution">
    <text evidence="5">The sequence shown here is derived from an EMBL/GenBank/DDBJ whole genome shotgun (WGS) entry which is preliminary data.</text>
</comment>
<feature type="chain" id="PRO_5005527030" evidence="3">
    <location>
        <begin position="22"/>
        <end position="79"/>
    </location>
</feature>
<dbReference type="Gene3D" id="3.30.30.10">
    <property type="entry name" value="Knottin, scorpion toxin-like"/>
    <property type="match status" value="1"/>
</dbReference>
<dbReference type="SUPFAM" id="SSF57095">
    <property type="entry name" value="Scorpion toxin-like"/>
    <property type="match status" value="1"/>
</dbReference>
<feature type="domain" description="Knottins-like" evidence="4">
    <location>
        <begin position="34"/>
        <end position="79"/>
    </location>
</feature>
<keyword evidence="2" id="KW-1015">Disulfide bond</keyword>
<dbReference type="Proteomes" id="UP000036987">
    <property type="component" value="Unassembled WGS sequence"/>
</dbReference>